<dbReference type="AlphaFoldDB" id="A0A4R6U3R2"/>
<keyword evidence="1" id="KW-0732">Signal</keyword>
<proteinExistence type="predicted"/>
<dbReference type="Gene3D" id="3.40.50.1820">
    <property type="entry name" value="alpha/beta hydrolase"/>
    <property type="match status" value="1"/>
</dbReference>
<evidence type="ECO:0000256" key="1">
    <source>
        <dbReference type="SAM" id="SignalP"/>
    </source>
</evidence>
<reference evidence="2 3" key="1">
    <citation type="submission" date="2019-03" db="EMBL/GenBank/DDBJ databases">
        <title>Genomic Encyclopedia of Type Strains, Phase IV (KMG-IV): sequencing the most valuable type-strain genomes for metagenomic binning, comparative biology and taxonomic classification.</title>
        <authorList>
            <person name="Goeker M."/>
        </authorList>
    </citation>
    <scope>NUCLEOTIDE SEQUENCE [LARGE SCALE GENOMIC DNA]</scope>
    <source>
        <strain evidence="2 3">DSM 28679</strain>
    </source>
</reference>
<feature type="signal peptide" evidence="1">
    <location>
        <begin position="1"/>
        <end position="27"/>
    </location>
</feature>
<dbReference type="EMBL" id="SNYK01000002">
    <property type="protein sequence ID" value="TDQ39413.1"/>
    <property type="molecule type" value="Genomic_DNA"/>
</dbReference>
<sequence>MPMKAGQALRVLACLLFLCALPGLVAAKDYGYPLANPFEATIAGTPGPLMPQLPATRDIKQKDYSFNLRPEREHGLPANFWAVKRFKYRLARQKHEAPLIFIIAGTGARYDASGMEYLKKLFYGAGFHVVQLSSPTSYDFMVSASKHATPGYSPLDAAELYAVMQRIRQRHDDLPVSDWHLTGYSLGALEAAFVSEMDSQQQAIGFSRTLLINPPVNLHTSVSNLDRMARVRLDDLPLGESFYQSLFDRLARFFERKGRFDLNEAMLFEFQQSRERLNDEQLALLIASVFRFASADINFVSDLINRRGLITQPGVRINDGTSLTPYFELAMLCDFNCYLRDQLLPFWQKRYQPDGSLEQLIHATSLYALADYLRQADNLAVMHNADDIILGEGDLEYLDGLLGSRLMLYPRGGHLGNMQFTTNAADMLEFFHAQTYE</sequence>
<organism evidence="2 3">
    <name type="scientific">Thiopseudomonas denitrificans</name>
    <dbReference type="NCBI Taxonomy" id="1501432"/>
    <lineage>
        <taxon>Bacteria</taxon>
        <taxon>Pseudomonadati</taxon>
        <taxon>Pseudomonadota</taxon>
        <taxon>Gammaproteobacteria</taxon>
        <taxon>Pseudomonadales</taxon>
        <taxon>Pseudomonadaceae</taxon>
        <taxon>Thiopseudomonas</taxon>
    </lineage>
</organism>
<evidence type="ECO:0008006" key="4">
    <source>
        <dbReference type="Google" id="ProtNLM"/>
    </source>
</evidence>
<dbReference type="InterPro" id="IPR029058">
    <property type="entry name" value="AB_hydrolase_fold"/>
</dbReference>
<protein>
    <recommendedName>
        <fullName evidence="4">Serine/threonine protein kinase</fullName>
    </recommendedName>
</protein>
<evidence type="ECO:0000313" key="2">
    <source>
        <dbReference type="EMBL" id="TDQ39413.1"/>
    </source>
</evidence>
<dbReference type="Proteomes" id="UP000294575">
    <property type="component" value="Unassembled WGS sequence"/>
</dbReference>
<accession>A0A4R6U3R2</accession>
<feature type="chain" id="PRO_5020872081" description="Serine/threonine protein kinase" evidence="1">
    <location>
        <begin position="28"/>
        <end position="437"/>
    </location>
</feature>
<dbReference type="InterPro" id="IPR007428">
    <property type="entry name" value="MlaA"/>
</dbReference>
<keyword evidence="3" id="KW-1185">Reference proteome</keyword>
<dbReference type="OrthoDB" id="7328659at2"/>
<dbReference type="SUPFAM" id="SSF53474">
    <property type="entry name" value="alpha/beta-Hydrolases"/>
    <property type="match status" value="1"/>
</dbReference>
<evidence type="ECO:0000313" key="3">
    <source>
        <dbReference type="Proteomes" id="UP000294575"/>
    </source>
</evidence>
<dbReference type="PANTHER" id="PTHR30035">
    <property type="entry name" value="LIPOPROTEIN VACJ-RELATED"/>
    <property type="match status" value="1"/>
</dbReference>
<gene>
    <name evidence="2" type="ORF">DFQ45_102105</name>
</gene>
<dbReference type="GO" id="GO:0016020">
    <property type="term" value="C:membrane"/>
    <property type="evidence" value="ECO:0007669"/>
    <property type="project" value="InterPro"/>
</dbReference>
<name>A0A4R6U3R2_9GAMM</name>
<dbReference type="RefSeq" id="WP_101497450.1">
    <property type="nucleotide sequence ID" value="NZ_LNJZ01000009.1"/>
</dbReference>
<dbReference type="PANTHER" id="PTHR30035:SF1">
    <property type="entry name" value="AB HYDROLASE-1 DOMAIN-CONTAINING PROTEIN"/>
    <property type="match status" value="1"/>
</dbReference>
<comment type="caution">
    <text evidence="2">The sequence shown here is derived from an EMBL/GenBank/DDBJ whole genome shotgun (WGS) entry which is preliminary data.</text>
</comment>